<keyword evidence="3" id="KW-1185">Reference proteome</keyword>
<dbReference type="EMBL" id="JROU02002246">
    <property type="protein sequence ID" value="OEH73765.1"/>
    <property type="molecule type" value="Genomic_DNA"/>
</dbReference>
<sequence length="210" mass="22736">MLSRSLPRLILARGGAVGRDALASRAFAKISPFLQLLHTCTPRAALHPRQRQLSTRRHSSDASSTAAATRAREFPPPDGEPTGGGPPGGPPMFPQRPLWGFVRREGPSQAVESFIKGEERGETRLLLLTGPEGVGKSSLLKDCVARLMEQRDGRLPVLVAFDVGLMAERSFEGFFAVARRAAARRLRLAEDPRNSNRTKQCCATEAANAA</sequence>
<accession>A0A1D3CRD2</accession>
<organism evidence="2 3">
    <name type="scientific">Cyclospora cayetanensis</name>
    <dbReference type="NCBI Taxonomy" id="88456"/>
    <lineage>
        <taxon>Eukaryota</taxon>
        <taxon>Sar</taxon>
        <taxon>Alveolata</taxon>
        <taxon>Apicomplexa</taxon>
        <taxon>Conoidasida</taxon>
        <taxon>Coccidia</taxon>
        <taxon>Eucoccidiorida</taxon>
        <taxon>Eimeriorina</taxon>
        <taxon>Eimeriidae</taxon>
        <taxon>Cyclospora</taxon>
    </lineage>
</organism>
<feature type="region of interest" description="Disordered" evidence="1">
    <location>
        <begin position="47"/>
        <end position="99"/>
    </location>
</feature>
<gene>
    <name evidence="2" type="ORF">cyc_08172</name>
</gene>
<evidence type="ECO:0000256" key="1">
    <source>
        <dbReference type="SAM" id="MobiDB-lite"/>
    </source>
</evidence>
<evidence type="ECO:0000313" key="2">
    <source>
        <dbReference type="EMBL" id="OEH73765.1"/>
    </source>
</evidence>
<comment type="caution">
    <text evidence="2">The sequence shown here is derived from an EMBL/GenBank/DDBJ whole genome shotgun (WGS) entry which is preliminary data.</text>
</comment>
<dbReference type="VEuPathDB" id="ToxoDB:cyc_08172"/>
<name>A0A1D3CRD2_9EIME</name>
<proteinExistence type="predicted"/>
<dbReference type="InParanoid" id="A0A1D3CRD2"/>
<dbReference type="VEuPathDB" id="ToxoDB:LOC34621624"/>
<feature type="compositionally biased region" description="Basic residues" evidence="1">
    <location>
        <begin position="47"/>
        <end position="57"/>
    </location>
</feature>
<reference evidence="2 3" key="1">
    <citation type="journal article" date="2016" name="BMC Genomics">
        <title>Comparative genomics reveals Cyclospora cayetanensis possesses coccidia-like metabolism and invasion components but unique surface antigens.</title>
        <authorList>
            <person name="Liu S."/>
            <person name="Wang L."/>
            <person name="Zheng H."/>
            <person name="Xu Z."/>
            <person name="Roellig D.M."/>
            <person name="Li N."/>
            <person name="Frace M.A."/>
            <person name="Tang K."/>
            <person name="Arrowood M.J."/>
            <person name="Moss D.M."/>
            <person name="Zhang L."/>
            <person name="Feng Y."/>
            <person name="Xiao L."/>
        </authorList>
    </citation>
    <scope>NUCLEOTIDE SEQUENCE [LARGE SCALE GENOMIC DNA]</scope>
    <source>
        <strain evidence="2 3">CHN_HEN01</strain>
    </source>
</reference>
<dbReference type="AlphaFoldDB" id="A0A1D3CRD2"/>
<protein>
    <submittedName>
        <fullName evidence="2">Uncharacterized protein</fullName>
    </submittedName>
</protein>
<evidence type="ECO:0000313" key="3">
    <source>
        <dbReference type="Proteomes" id="UP000095192"/>
    </source>
</evidence>
<dbReference type="Proteomes" id="UP000095192">
    <property type="component" value="Unassembled WGS sequence"/>
</dbReference>